<protein>
    <recommendedName>
        <fullName evidence="1">SCP domain-containing protein</fullName>
    </recommendedName>
</protein>
<name>A0A4W4E0Y3_ELEEL</name>
<dbReference type="Proteomes" id="UP000314983">
    <property type="component" value="Chromosome 5"/>
</dbReference>
<evidence type="ECO:0000313" key="2">
    <source>
        <dbReference type="Ensembl" id="ENSEEEP00000005246.2"/>
    </source>
</evidence>
<evidence type="ECO:0000313" key="3">
    <source>
        <dbReference type="Proteomes" id="UP000314983"/>
    </source>
</evidence>
<sequence length="165" mass="18631">WSKEVAASSQDWANTCAMAHGPPSSRMIRGYQMGENLFQSTTPLTWTDVVTAWHSEYKNYKYGFGSINGKSIGHYTQVVWYSSYKVGCGIAKCGDRYFYSCRYYRTTVPICGVMISLGVCFPGYECVNNKLSLLKQQGMCKYYIVKKYCTALCLCSDKIIPVGKK</sequence>
<dbReference type="Gene3D" id="3.40.33.10">
    <property type="entry name" value="CAP"/>
    <property type="match status" value="1"/>
</dbReference>
<reference evidence="2" key="4">
    <citation type="submission" date="2025-08" db="UniProtKB">
        <authorList>
            <consortium name="Ensembl"/>
        </authorList>
    </citation>
    <scope>IDENTIFICATION</scope>
</reference>
<reference evidence="3" key="2">
    <citation type="journal article" date="2017" name="Sci. Adv.">
        <title>A tail of two voltages: Proteomic comparison of the three electric organs of the electric eel.</title>
        <authorList>
            <person name="Traeger L.L."/>
            <person name="Sabat G."/>
            <person name="Barrett-Wilt G.A."/>
            <person name="Wells G.B."/>
            <person name="Sussman M.R."/>
        </authorList>
    </citation>
    <scope>NUCLEOTIDE SEQUENCE [LARGE SCALE GENOMIC DNA]</scope>
</reference>
<accession>A0A4W4E0Y3</accession>
<reference evidence="2" key="5">
    <citation type="submission" date="2025-09" db="UniProtKB">
        <authorList>
            <consortium name="Ensembl"/>
        </authorList>
    </citation>
    <scope>IDENTIFICATION</scope>
</reference>
<dbReference type="InterPro" id="IPR018244">
    <property type="entry name" value="Allrgn_V5/Tpx1_CS"/>
</dbReference>
<dbReference type="InterPro" id="IPR001283">
    <property type="entry name" value="CRISP-related"/>
</dbReference>
<organism evidence="2 3">
    <name type="scientific">Electrophorus electricus</name>
    <name type="common">Electric eel</name>
    <name type="synonym">Gymnotus electricus</name>
    <dbReference type="NCBI Taxonomy" id="8005"/>
    <lineage>
        <taxon>Eukaryota</taxon>
        <taxon>Metazoa</taxon>
        <taxon>Chordata</taxon>
        <taxon>Craniata</taxon>
        <taxon>Vertebrata</taxon>
        <taxon>Euteleostomi</taxon>
        <taxon>Actinopterygii</taxon>
        <taxon>Neopterygii</taxon>
        <taxon>Teleostei</taxon>
        <taxon>Ostariophysi</taxon>
        <taxon>Gymnotiformes</taxon>
        <taxon>Gymnotoidei</taxon>
        <taxon>Gymnotidae</taxon>
        <taxon>Electrophorus</taxon>
    </lineage>
</organism>
<dbReference type="AlphaFoldDB" id="A0A4W4E0Y3"/>
<keyword evidence="3" id="KW-1185">Reference proteome</keyword>
<dbReference type="InterPro" id="IPR042076">
    <property type="entry name" value="Crisp-like_dom"/>
</dbReference>
<proteinExistence type="predicted"/>
<feature type="domain" description="SCP" evidence="1">
    <location>
        <begin position="1"/>
        <end position="106"/>
    </location>
</feature>
<dbReference type="GeneTree" id="ENSGT00940000156439"/>
<reference evidence="3" key="1">
    <citation type="journal article" date="2014" name="Science">
        <title>Nonhuman genetics. Genomic basis for the convergent evolution of electric organs.</title>
        <authorList>
            <person name="Gallant J.R."/>
            <person name="Traeger L.L."/>
            <person name="Volkening J.D."/>
            <person name="Moffett H."/>
            <person name="Chen P.H."/>
            <person name="Novina C.D."/>
            <person name="Phillips G.N.Jr."/>
            <person name="Anand R."/>
            <person name="Wells G.B."/>
            <person name="Pinch M."/>
            <person name="Guth R."/>
            <person name="Unguez G.A."/>
            <person name="Albert J.S."/>
            <person name="Zakon H.H."/>
            <person name="Samanta M.P."/>
            <person name="Sussman M.R."/>
        </authorList>
    </citation>
    <scope>NUCLEOTIDE SEQUENCE [LARGE SCALE GENOMIC DNA]</scope>
</reference>
<dbReference type="SMART" id="SM00198">
    <property type="entry name" value="SCP"/>
    <property type="match status" value="1"/>
</dbReference>
<dbReference type="InterPro" id="IPR035940">
    <property type="entry name" value="CAP_sf"/>
</dbReference>
<dbReference type="Ensembl" id="ENSEEET00000005316.2">
    <property type="protein sequence ID" value="ENSEEEP00000005246.2"/>
    <property type="gene ID" value="ENSEEEG00000002642.2"/>
</dbReference>
<dbReference type="Pfam" id="PF00188">
    <property type="entry name" value="CAP"/>
    <property type="match status" value="1"/>
</dbReference>
<dbReference type="GO" id="GO:0005576">
    <property type="term" value="C:extracellular region"/>
    <property type="evidence" value="ECO:0007669"/>
    <property type="project" value="InterPro"/>
</dbReference>
<dbReference type="PRINTS" id="PR00837">
    <property type="entry name" value="V5TPXLIKE"/>
</dbReference>
<dbReference type="Gene3D" id="1.10.10.740">
    <property type="entry name" value="Crisp domain"/>
    <property type="match status" value="1"/>
</dbReference>
<evidence type="ECO:0000259" key="1">
    <source>
        <dbReference type="SMART" id="SM00198"/>
    </source>
</evidence>
<dbReference type="InterPro" id="IPR014044">
    <property type="entry name" value="CAP_dom"/>
</dbReference>
<reference evidence="2" key="3">
    <citation type="submission" date="2020-05" db="EMBL/GenBank/DDBJ databases">
        <title>Electrophorus electricus (electric eel) genome, fEleEle1, primary haplotype.</title>
        <authorList>
            <person name="Myers G."/>
            <person name="Meyer A."/>
            <person name="Fedrigo O."/>
            <person name="Formenti G."/>
            <person name="Rhie A."/>
            <person name="Tracey A."/>
            <person name="Sims Y."/>
            <person name="Jarvis E.D."/>
        </authorList>
    </citation>
    <scope>NUCLEOTIDE SEQUENCE [LARGE SCALE GENOMIC DNA]</scope>
</reference>
<dbReference type="PROSITE" id="PS01009">
    <property type="entry name" value="CRISP_1"/>
    <property type="match status" value="1"/>
</dbReference>
<dbReference type="PANTHER" id="PTHR10334">
    <property type="entry name" value="CYSTEINE-RICH SECRETORY PROTEIN-RELATED"/>
    <property type="match status" value="1"/>
</dbReference>
<dbReference type="SUPFAM" id="SSF55797">
    <property type="entry name" value="PR-1-like"/>
    <property type="match status" value="1"/>
</dbReference>